<evidence type="ECO:0000259" key="4">
    <source>
        <dbReference type="PROSITE" id="PS50240"/>
    </source>
</evidence>
<sequence length="398" mass="44530">MLFKNDFFVLLCLVFIQASAITQSMEILENFQQEEEEKWIWGVSPASNENKTQNRLSRLSESDNVTETQVNPCEIEPPKMPDYKAPGRRISSVKCLEYIWTITAREDEHIRLEECEKFLHGTVVLPAIGGRVTDPGEFPHMGAIGWKASVGQWVFKCGGSLISNKFVLTAAHCSKASERDTTIADVDPKIVRLADRNILERDIYGYNNAHLDATILRVINHPDYKPPKKYNDIAIIELKNAVGFDKYVQPACLYTGPDTELSGKKASMTEWGVVETVNRTISPDLQVVELDLLDSHLCDDLLNTSCNRLWCGMQDHQICAGVLAGGIDACQGDSGGPLQLKILLQQRRPFCSLNHSCMRMYNIIGVTSFGVGCALPNLPGVYTRVSSYLDWIEGIVWK</sequence>
<dbReference type="Proteomes" id="UP001153292">
    <property type="component" value="Chromosome 14"/>
</dbReference>
<evidence type="ECO:0000313" key="6">
    <source>
        <dbReference type="Proteomes" id="UP001153292"/>
    </source>
</evidence>
<feature type="signal peptide" evidence="3">
    <location>
        <begin position="1"/>
        <end position="24"/>
    </location>
</feature>
<protein>
    <recommendedName>
        <fullName evidence="4">Peptidase S1 domain-containing protein</fullName>
    </recommendedName>
</protein>
<evidence type="ECO:0000313" key="5">
    <source>
        <dbReference type="EMBL" id="CAH0399370.1"/>
    </source>
</evidence>
<keyword evidence="2" id="KW-0645">Protease</keyword>
<dbReference type="EMBL" id="OU963907">
    <property type="protein sequence ID" value="CAH0399370.1"/>
    <property type="molecule type" value="Genomic_DNA"/>
</dbReference>
<dbReference type="InterPro" id="IPR033116">
    <property type="entry name" value="TRYPSIN_SER"/>
</dbReference>
<dbReference type="InterPro" id="IPR009003">
    <property type="entry name" value="Peptidase_S1_PA"/>
</dbReference>
<keyword evidence="1" id="KW-1015">Disulfide bond</keyword>
<gene>
    <name evidence="5" type="ORF">CHILSU_LOCUS2511</name>
</gene>
<dbReference type="PROSITE" id="PS00135">
    <property type="entry name" value="TRYPSIN_SER"/>
    <property type="match status" value="1"/>
</dbReference>
<accession>A0ABN8AVR5</accession>
<feature type="chain" id="PRO_5046257593" description="Peptidase S1 domain-containing protein" evidence="3">
    <location>
        <begin position="25"/>
        <end position="398"/>
    </location>
</feature>
<evidence type="ECO:0000256" key="3">
    <source>
        <dbReference type="SAM" id="SignalP"/>
    </source>
</evidence>
<dbReference type="InterPro" id="IPR043504">
    <property type="entry name" value="Peptidase_S1_PA_chymotrypsin"/>
</dbReference>
<dbReference type="PANTHER" id="PTHR24252">
    <property type="entry name" value="ACROSIN-RELATED"/>
    <property type="match status" value="1"/>
</dbReference>
<keyword evidence="6" id="KW-1185">Reference proteome</keyword>
<dbReference type="InterPro" id="IPR001254">
    <property type="entry name" value="Trypsin_dom"/>
</dbReference>
<dbReference type="InterPro" id="IPR018114">
    <property type="entry name" value="TRYPSIN_HIS"/>
</dbReference>
<dbReference type="PROSITE" id="PS50240">
    <property type="entry name" value="TRYPSIN_DOM"/>
    <property type="match status" value="1"/>
</dbReference>
<evidence type="ECO:0000256" key="1">
    <source>
        <dbReference type="ARBA" id="ARBA00023157"/>
    </source>
</evidence>
<evidence type="ECO:0000256" key="2">
    <source>
        <dbReference type="RuleBase" id="RU363034"/>
    </source>
</evidence>
<dbReference type="InterPro" id="IPR001314">
    <property type="entry name" value="Peptidase_S1A"/>
</dbReference>
<dbReference type="SUPFAM" id="SSF50494">
    <property type="entry name" value="Trypsin-like serine proteases"/>
    <property type="match status" value="1"/>
</dbReference>
<dbReference type="PRINTS" id="PR00722">
    <property type="entry name" value="CHYMOTRYPSIN"/>
</dbReference>
<dbReference type="Gene3D" id="2.40.10.10">
    <property type="entry name" value="Trypsin-like serine proteases"/>
    <property type="match status" value="1"/>
</dbReference>
<keyword evidence="2" id="KW-0378">Hydrolase</keyword>
<keyword evidence="3" id="KW-0732">Signal</keyword>
<dbReference type="PROSITE" id="PS00134">
    <property type="entry name" value="TRYPSIN_HIS"/>
    <property type="match status" value="1"/>
</dbReference>
<keyword evidence="2" id="KW-0720">Serine protease</keyword>
<dbReference type="SMART" id="SM00020">
    <property type="entry name" value="Tryp_SPc"/>
    <property type="match status" value="1"/>
</dbReference>
<proteinExistence type="predicted"/>
<reference evidence="5" key="1">
    <citation type="submission" date="2021-12" db="EMBL/GenBank/DDBJ databases">
        <authorList>
            <person name="King R."/>
        </authorList>
    </citation>
    <scope>NUCLEOTIDE SEQUENCE</scope>
</reference>
<organism evidence="5 6">
    <name type="scientific">Chilo suppressalis</name>
    <name type="common">Asiatic rice borer moth</name>
    <dbReference type="NCBI Taxonomy" id="168631"/>
    <lineage>
        <taxon>Eukaryota</taxon>
        <taxon>Metazoa</taxon>
        <taxon>Ecdysozoa</taxon>
        <taxon>Arthropoda</taxon>
        <taxon>Hexapoda</taxon>
        <taxon>Insecta</taxon>
        <taxon>Pterygota</taxon>
        <taxon>Neoptera</taxon>
        <taxon>Endopterygota</taxon>
        <taxon>Lepidoptera</taxon>
        <taxon>Glossata</taxon>
        <taxon>Ditrysia</taxon>
        <taxon>Pyraloidea</taxon>
        <taxon>Crambidae</taxon>
        <taxon>Crambinae</taxon>
        <taxon>Chilo</taxon>
    </lineage>
</organism>
<dbReference type="PANTHER" id="PTHR24252:SF7">
    <property type="entry name" value="HYALIN"/>
    <property type="match status" value="1"/>
</dbReference>
<dbReference type="Pfam" id="PF00089">
    <property type="entry name" value="Trypsin"/>
    <property type="match status" value="1"/>
</dbReference>
<name>A0ABN8AVR5_CHISP</name>
<dbReference type="CDD" id="cd00190">
    <property type="entry name" value="Tryp_SPc"/>
    <property type="match status" value="1"/>
</dbReference>
<feature type="domain" description="Peptidase S1" evidence="4">
    <location>
        <begin position="127"/>
        <end position="397"/>
    </location>
</feature>